<keyword evidence="12" id="KW-1185">Reference proteome</keyword>
<dbReference type="Proteomes" id="UP001174677">
    <property type="component" value="Chromosome 14"/>
</dbReference>
<name>A0ABQ9L2Y0_HEVBR</name>
<evidence type="ECO:0000256" key="5">
    <source>
        <dbReference type="ARBA" id="ARBA00022771"/>
    </source>
</evidence>
<dbReference type="InterPro" id="IPR039525">
    <property type="entry name" value="RNF126-like_zinc-ribbon"/>
</dbReference>
<reference evidence="11" key="1">
    <citation type="journal article" date="2023" name="Plant Biotechnol. J.">
        <title>Chromosome-level wild Hevea brasiliensis genome provides new tools for genomic-assisted breeding and valuable loci to elevate rubber yield.</title>
        <authorList>
            <person name="Cheng H."/>
            <person name="Song X."/>
            <person name="Hu Y."/>
            <person name="Wu T."/>
            <person name="Yang Q."/>
            <person name="An Z."/>
            <person name="Feng S."/>
            <person name="Deng Z."/>
            <person name="Wu W."/>
            <person name="Zeng X."/>
            <person name="Tu M."/>
            <person name="Wang X."/>
            <person name="Huang H."/>
        </authorList>
    </citation>
    <scope>NUCLEOTIDE SEQUENCE</scope>
    <source>
        <strain evidence="11">MT/VB/25A 57/8</strain>
    </source>
</reference>
<evidence type="ECO:0000256" key="3">
    <source>
        <dbReference type="ARBA" id="ARBA00022679"/>
    </source>
</evidence>
<feature type="domain" description="RING-type" evidence="10">
    <location>
        <begin position="119"/>
        <end position="161"/>
    </location>
</feature>
<keyword evidence="7" id="KW-0862">Zinc</keyword>
<dbReference type="SUPFAM" id="SSF57850">
    <property type="entry name" value="RING/U-box"/>
    <property type="match status" value="1"/>
</dbReference>
<evidence type="ECO:0000313" key="12">
    <source>
        <dbReference type="Proteomes" id="UP001174677"/>
    </source>
</evidence>
<dbReference type="InterPro" id="IPR001841">
    <property type="entry name" value="Znf_RING"/>
</dbReference>
<evidence type="ECO:0000313" key="11">
    <source>
        <dbReference type="EMBL" id="KAJ9158678.1"/>
    </source>
</evidence>
<gene>
    <name evidence="11" type="ORF">P3X46_024242</name>
</gene>
<feature type="region of interest" description="Disordered" evidence="9">
    <location>
        <begin position="169"/>
        <end position="190"/>
    </location>
</feature>
<evidence type="ECO:0000256" key="9">
    <source>
        <dbReference type="SAM" id="MobiDB-lite"/>
    </source>
</evidence>
<evidence type="ECO:0000256" key="6">
    <source>
        <dbReference type="ARBA" id="ARBA00022786"/>
    </source>
</evidence>
<evidence type="ECO:0000256" key="2">
    <source>
        <dbReference type="ARBA" id="ARBA00012483"/>
    </source>
</evidence>
<accession>A0ABQ9L2Y0</accession>
<dbReference type="Pfam" id="PF13639">
    <property type="entry name" value="zf-RING_2"/>
    <property type="match status" value="1"/>
</dbReference>
<protein>
    <recommendedName>
        <fullName evidence="2">RING-type E3 ubiquitin transferase</fullName>
        <ecNumber evidence="2">2.3.2.27</ecNumber>
    </recommendedName>
</protein>
<feature type="compositionally biased region" description="Low complexity" evidence="9">
    <location>
        <begin position="178"/>
        <end position="188"/>
    </location>
</feature>
<keyword evidence="6" id="KW-0833">Ubl conjugation pathway</keyword>
<dbReference type="EMBL" id="JARPOI010000014">
    <property type="protein sequence ID" value="KAJ9158678.1"/>
    <property type="molecule type" value="Genomic_DNA"/>
</dbReference>
<keyword evidence="3" id="KW-0808">Transferase</keyword>
<dbReference type="InterPro" id="IPR013083">
    <property type="entry name" value="Znf_RING/FYVE/PHD"/>
</dbReference>
<sequence length="239" mass="26712">MSSTETQHQTYWCHECDMSLHLLSTTADPLLCPHCLRDRLELMDDPTPTTPTGTTDTNSFFLDSPSFRRFFLPLFNDINHSDDDTSGTLSPSIDSILPTIKITSFHLKGREDDDPVLLCAVCKDQFVIDIDAKLLPCNHLFHPECILPWLNSNHRSCPLCRFQLPTPSKNDRTVVPTSESSSHLSSPSHMAEVREPEQLVDCIGSFNNAGMETGFTHQDTADCAFPDVGVLSSYLPSHF</sequence>
<proteinExistence type="predicted"/>
<dbReference type="PANTHER" id="PTHR15710:SF240">
    <property type="entry name" value="RING-TYPE E3 UBIQUITIN TRANSFERASE"/>
    <property type="match status" value="1"/>
</dbReference>
<dbReference type="Gene3D" id="3.30.40.10">
    <property type="entry name" value="Zinc/RING finger domain, C3HC4 (zinc finger)"/>
    <property type="match status" value="1"/>
</dbReference>
<dbReference type="SMART" id="SM00184">
    <property type="entry name" value="RING"/>
    <property type="match status" value="1"/>
</dbReference>
<dbReference type="PANTHER" id="PTHR15710">
    <property type="entry name" value="E3 UBIQUITIN-PROTEIN LIGASE PRAJA"/>
    <property type="match status" value="1"/>
</dbReference>
<keyword evidence="4" id="KW-0479">Metal-binding</keyword>
<comment type="catalytic activity">
    <reaction evidence="1">
        <text>S-ubiquitinyl-[E2 ubiquitin-conjugating enzyme]-L-cysteine + [acceptor protein]-L-lysine = [E2 ubiquitin-conjugating enzyme]-L-cysteine + N(6)-ubiquitinyl-[acceptor protein]-L-lysine.</text>
        <dbReference type="EC" id="2.3.2.27"/>
    </reaction>
</comment>
<dbReference type="EC" id="2.3.2.27" evidence="2"/>
<evidence type="ECO:0000256" key="4">
    <source>
        <dbReference type="ARBA" id="ARBA00022723"/>
    </source>
</evidence>
<comment type="caution">
    <text evidence="11">The sequence shown here is derived from an EMBL/GenBank/DDBJ whole genome shotgun (WGS) entry which is preliminary data.</text>
</comment>
<dbReference type="PROSITE" id="PS50089">
    <property type="entry name" value="ZF_RING_2"/>
    <property type="match status" value="1"/>
</dbReference>
<evidence type="ECO:0000256" key="7">
    <source>
        <dbReference type="ARBA" id="ARBA00022833"/>
    </source>
</evidence>
<evidence type="ECO:0000259" key="10">
    <source>
        <dbReference type="PROSITE" id="PS50089"/>
    </source>
</evidence>
<organism evidence="11 12">
    <name type="scientific">Hevea brasiliensis</name>
    <name type="common">Para rubber tree</name>
    <name type="synonym">Siphonia brasiliensis</name>
    <dbReference type="NCBI Taxonomy" id="3981"/>
    <lineage>
        <taxon>Eukaryota</taxon>
        <taxon>Viridiplantae</taxon>
        <taxon>Streptophyta</taxon>
        <taxon>Embryophyta</taxon>
        <taxon>Tracheophyta</taxon>
        <taxon>Spermatophyta</taxon>
        <taxon>Magnoliopsida</taxon>
        <taxon>eudicotyledons</taxon>
        <taxon>Gunneridae</taxon>
        <taxon>Pentapetalae</taxon>
        <taxon>rosids</taxon>
        <taxon>fabids</taxon>
        <taxon>Malpighiales</taxon>
        <taxon>Euphorbiaceae</taxon>
        <taxon>Crotonoideae</taxon>
        <taxon>Micrandreae</taxon>
        <taxon>Hevea</taxon>
    </lineage>
</organism>
<evidence type="ECO:0000256" key="1">
    <source>
        <dbReference type="ARBA" id="ARBA00000900"/>
    </source>
</evidence>
<keyword evidence="5 8" id="KW-0863">Zinc-finger</keyword>
<dbReference type="Pfam" id="PF14369">
    <property type="entry name" value="Zn_ribbon_19"/>
    <property type="match status" value="1"/>
</dbReference>
<evidence type="ECO:0000256" key="8">
    <source>
        <dbReference type="PROSITE-ProRule" id="PRU00175"/>
    </source>
</evidence>